<protein>
    <recommendedName>
        <fullName evidence="3">AbiTii domain-containing protein</fullName>
    </recommendedName>
</protein>
<gene>
    <name evidence="4" type="ORF">BJZ21_000149</name>
</gene>
<proteinExistence type="predicted"/>
<dbReference type="Proteomes" id="UP000535511">
    <property type="component" value="Unassembled WGS sequence"/>
</dbReference>
<accession>A0A7Y9E357</accession>
<evidence type="ECO:0000256" key="2">
    <source>
        <dbReference type="SAM" id="Phobius"/>
    </source>
</evidence>
<keyword evidence="2" id="KW-1133">Transmembrane helix</keyword>
<keyword evidence="2" id="KW-0812">Transmembrane</keyword>
<feature type="transmembrane region" description="Helical" evidence="2">
    <location>
        <begin position="238"/>
        <end position="258"/>
    </location>
</feature>
<reference evidence="4 5" key="1">
    <citation type="submission" date="2020-07" db="EMBL/GenBank/DDBJ databases">
        <title>Sequencing the genomes of 1000 actinobacteria strains.</title>
        <authorList>
            <person name="Klenk H.-P."/>
        </authorList>
    </citation>
    <scope>NUCLEOTIDE SEQUENCE [LARGE SCALE GENOMIC DNA]</scope>
    <source>
        <strain evidence="4 5">DSM 21350</strain>
    </source>
</reference>
<comment type="caution">
    <text evidence="4">The sequence shown here is derived from an EMBL/GenBank/DDBJ whole genome shotgun (WGS) entry which is preliminary data.</text>
</comment>
<evidence type="ECO:0000256" key="1">
    <source>
        <dbReference type="SAM" id="MobiDB-lite"/>
    </source>
</evidence>
<dbReference type="InterPro" id="IPR041304">
    <property type="entry name" value="AbiTii"/>
</dbReference>
<keyword evidence="2" id="KW-0472">Membrane</keyword>
<dbReference type="AlphaFoldDB" id="A0A7Y9E357"/>
<organism evidence="4 5">
    <name type="scientific">Nocardioides panaciterrulae</name>
    <dbReference type="NCBI Taxonomy" id="661492"/>
    <lineage>
        <taxon>Bacteria</taxon>
        <taxon>Bacillati</taxon>
        <taxon>Actinomycetota</taxon>
        <taxon>Actinomycetes</taxon>
        <taxon>Propionibacteriales</taxon>
        <taxon>Nocardioidaceae</taxon>
        <taxon>Nocardioides</taxon>
    </lineage>
</organism>
<evidence type="ECO:0000313" key="4">
    <source>
        <dbReference type="EMBL" id="NYD40066.1"/>
    </source>
</evidence>
<evidence type="ECO:0000313" key="5">
    <source>
        <dbReference type="Proteomes" id="UP000535511"/>
    </source>
</evidence>
<dbReference type="Pfam" id="PF18864">
    <property type="entry name" value="AbiTii"/>
    <property type="match status" value="1"/>
</dbReference>
<dbReference type="EMBL" id="JACCBG010000001">
    <property type="protein sequence ID" value="NYD40066.1"/>
    <property type="molecule type" value="Genomic_DNA"/>
</dbReference>
<sequence>MLEQIEEGALDSKSSLADVLRKCVALGGRSGSEQLRDWARRELDGYPPAEELPGYRTVGAIIAIDGANLAYKVTGQQISPSDLPEFARESIKQEAAITQGVAEIERLAATQEEVIRIQHSAMPDLVTYMNSQQDDVHVNGTILAMYWKVTPSALYGILDTIRTNLVALVAEMRAAGVDDVPPAEVANQAVQVVVHNAKRSQITVNANQASGGVGGSQEITTPPSAEHASLPGWVRGPWAVVLGLATIAGGVGAIAVWLDWTPFT</sequence>
<name>A0A7Y9E357_9ACTN</name>
<keyword evidence="5" id="KW-1185">Reference proteome</keyword>
<feature type="region of interest" description="Disordered" evidence="1">
    <location>
        <begin position="208"/>
        <end position="227"/>
    </location>
</feature>
<feature type="domain" description="AbiTii" evidence="3">
    <location>
        <begin position="2"/>
        <end position="179"/>
    </location>
</feature>
<dbReference type="RefSeq" id="WP_179662001.1">
    <property type="nucleotide sequence ID" value="NZ_JACCBG010000001.1"/>
</dbReference>
<evidence type="ECO:0000259" key="3">
    <source>
        <dbReference type="Pfam" id="PF18864"/>
    </source>
</evidence>